<proteinExistence type="predicted"/>
<dbReference type="RefSeq" id="WP_386190542.1">
    <property type="nucleotide sequence ID" value="NZ_JBHSBC010000019.1"/>
</dbReference>
<keyword evidence="1" id="KW-0812">Transmembrane</keyword>
<gene>
    <name evidence="2" type="ORF">ACFOYY_19640</name>
</gene>
<evidence type="ECO:0000313" key="2">
    <source>
        <dbReference type="EMBL" id="MFC3982367.1"/>
    </source>
</evidence>
<evidence type="ECO:0000256" key="1">
    <source>
        <dbReference type="SAM" id="Phobius"/>
    </source>
</evidence>
<protein>
    <submittedName>
        <fullName evidence="2">Uncharacterized protein</fullName>
    </submittedName>
</protein>
<accession>A0ABV8F138</accession>
<comment type="caution">
    <text evidence="2">The sequence shown here is derived from an EMBL/GenBank/DDBJ whole genome shotgun (WGS) entry which is preliminary data.</text>
</comment>
<dbReference type="EMBL" id="JBHSBC010000019">
    <property type="protein sequence ID" value="MFC3982367.1"/>
    <property type="molecule type" value="Genomic_DNA"/>
</dbReference>
<sequence length="277" mass="29461">MTNIESELRDLLRQDAERWEGAGGGVTVARVHERVRGIRRRRIGLLGGAAGVGLAVAATLILPVTGVPESTDDTWNGVMSAASSPGYGVASRSKVVLDERFTKMGERVAFDIPRKTDRGNATAMISCPRGAELLYWEDGVYRNALSCAEWLPGTDKKFRDGVNLTVRRGSRFEVAVLPAGSVARLGRTLVTGEDARRVLDLANGGRADMRFRVTDTWIEPCENGPDCTFVDGSTPEPTMTVTVTPSPPKPSPSPSVTITITITPVHPTTGGTGSGGG</sequence>
<keyword evidence="1" id="KW-1133">Transmembrane helix</keyword>
<name>A0ABV8F138_9ACTN</name>
<organism evidence="2 3">
    <name type="scientific">Streptosporangium jomthongense</name>
    <dbReference type="NCBI Taxonomy" id="1193683"/>
    <lineage>
        <taxon>Bacteria</taxon>
        <taxon>Bacillati</taxon>
        <taxon>Actinomycetota</taxon>
        <taxon>Actinomycetes</taxon>
        <taxon>Streptosporangiales</taxon>
        <taxon>Streptosporangiaceae</taxon>
        <taxon>Streptosporangium</taxon>
    </lineage>
</organism>
<reference evidence="3" key="1">
    <citation type="journal article" date="2019" name="Int. J. Syst. Evol. Microbiol.">
        <title>The Global Catalogue of Microorganisms (GCM) 10K type strain sequencing project: providing services to taxonomists for standard genome sequencing and annotation.</title>
        <authorList>
            <consortium name="The Broad Institute Genomics Platform"/>
            <consortium name="The Broad Institute Genome Sequencing Center for Infectious Disease"/>
            <person name="Wu L."/>
            <person name="Ma J."/>
        </authorList>
    </citation>
    <scope>NUCLEOTIDE SEQUENCE [LARGE SCALE GENOMIC DNA]</scope>
    <source>
        <strain evidence="3">TBRC 7912</strain>
    </source>
</reference>
<evidence type="ECO:0000313" key="3">
    <source>
        <dbReference type="Proteomes" id="UP001595698"/>
    </source>
</evidence>
<feature type="transmembrane region" description="Helical" evidence="1">
    <location>
        <begin position="43"/>
        <end position="64"/>
    </location>
</feature>
<keyword evidence="1" id="KW-0472">Membrane</keyword>
<dbReference type="Proteomes" id="UP001595698">
    <property type="component" value="Unassembled WGS sequence"/>
</dbReference>
<keyword evidence="3" id="KW-1185">Reference proteome</keyword>